<dbReference type="PANTHER" id="PTHR47723">
    <property type="entry name" value="OS05G0353850 PROTEIN"/>
    <property type="match status" value="1"/>
</dbReference>
<comment type="caution">
    <text evidence="2">The sequence shown here is derived from an EMBL/GenBank/DDBJ whole genome shotgun (WGS) entry which is preliminary data.</text>
</comment>
<organism evidence="2 3">
    <name type="scientific">Hibiscus sabdariffa</name>
    <name type="common">roselle</name>
    <dbReference type="NCBI Taxonomy" id="183260"/>
    <lineage>
        <taxon>Eukaryota</taxon>
        <taxon>Viridiplantae</taxon>
        <taxon>Streptophyta</taxon>
        <taxon>Embryophyta</taxon>
        <taxon>Tracheophyta</taxon>
        <taxon>Spermatophyta</taxon>
        <taxon>Magnoliopsida</taxon>
        <taxon>eudicotyledons</taxon>
        <taxon>Gunneridae</taxon>
        <taxon>Pentapetalae</taxon>
        <taxon>rosids</taxon>
        <taxon>malvids</taxon>
        <taxon>Malvales</taxon>
        <taxon>Malvaceae</taxon>
        <taxon>Malvoideae</taxon>
        <taxon>Hibiscus</taxon>
    </lineage>
</organism>
<accession>A0ABR2G9M8</accession>
<name>A0ABR2G9M8_9ROSI</name>
<dbReference type="Pfam" id="PF13456">
    <property type="entry name" value="RVT_3"/>
    <property type="match status" value="1"/>
</dbReference>
<proteinExistence type="predicted"/>
<dbReference type="InterPro" id="IPR044730">
    <property type="entry name" value="RNase_H-like_dom_plant"/>
</dbReference>
<dbReference type="Gene3D" id="3.30.420.10">
    <property type="entry name" value="Ribonuclease H-like superfamily/Ribonuclease H"/>
    <property type="match status" value="1"/>
</dbReference>
<keyword evidence="3" id="KW-1185">Reference proteome</keyword>
<sequence>MMVSGNGVSFTSSQDLLEHIPGIKPPFQTTTTDSLGWLWSENSGFSVKSTYDERCNYPIGLVDNVWGVLKKFQGVPQVKSFLWLPWRTWTICFDGGRLRRYFSASESDWDILFGVILWNLWLSRNRRIFDPESDQIDNVMGCSRQLRDDTCRALTSATMQSSILGGACPLVVKWCLPSVDSIKVNVDGDRRLHGVVASCGGIVRNSNGVWLDGFTKFIGKCSFLEAELWVVCQGLKCAMDMNVQKVIMESDSREVICTLLGQGWRATSSSLLESIRSLASGNCEVVFQHVFREGNRVADAMTRFFSMDTFATRLYLYPPDEVLEILHADVCT</sequence>
<dbReference type="PANTHER" id="PTHR47723:SF13">
    <property type="entry name" value="PUTATIVE-RELATED"/>
    <property type="match status" value="1"/>
</dbReference>
<dbReference type="EMBL" id="JBBPBM010000002">
    <property type="protein sequence ID" value="KAK8596929.1"/>
    <property type="molecule type" value="Genomic_DNA"/>
</dbReference>
<gene>
    <name evidence="2" type="ORF">V6N12_065407</name>
</gene>
<dbReference type="SUPFAM" id="SSF53098">
    <property type="entry name" value="Ribonuclease H-like"/>
    <property type="match status" value="1"/>
</dbReference>
<evidence type="ECO:0000259" key="1">
    <source>
        <dbReference type="Pfam" id="PF13456"/>
    </source>
</evidence>
<evidence type="ECO:0000313" key="2">
    <source>
        <dbReference type="EMBL" id="KAK8596929.1"/>
    </source>
</evidence>
<feature type="domain" description="RNase H type-1" evidence="1">
    <location>
        <begin position="186"/>
        <end position="301"/>
    </location>
</feature>
<dbReference type="InterPro" id="IPR036397">
    <property type="entry name" value="RNaseH_sf"/>
</dbReference>
<protein>
    <recommendedName>
        <fullName evidence="1">RNase H type-1 domain-containing protein</fullName>
    </recommendedName>
</protein>
<reference evidence="2 3" key="1">
    <citation type="journal article" date="2024" name="G3 (Bethesda)">
        <title>Genome assembly of Hibiscus sabdariffa L. provides insights into metabolisms of medicinal natural products.</title>
        <authorList>
            <person name="Kim T."/>
        </authorList>
    </citation>
    <scope>NUCLEOTIDE SEQUENCE [LARGE SCALE GENOMIC DNA]</scope>
    <source>
        <strain evidence="2">TK-2024</strain>
        <tissue evidence="2">Old leaves</tissue>
    </source>
</reference>
<dbReference type="InterPro" id="IPR002156">
    <property type="entry name" value="RNaseH_domain"/>
</dbReference>
<dbReference type="CDD" id="cd06222">
    <property type="entry name" value="RNase_H_like"/>
    <property type="match status" value="1"/>
</dbReference>
<dbReference type="InterPro" id="IPR053151">
    <property type="entry name" value="RNase_H-like"/>
</dbReference>
<dbReference type="Proteomes" id="UP001472677">
    <property type="component" value="Unassembled WGS sequence"/>
</dbReference>
<evidence type="ECO:0000313" key="3">
    <source>
        <dbReference type="Proteomes" id="UP001472677"/>
    </source>
</evidence>
<dbReference type="InterPro" id="IPR012337">
    <property type="entry name" value="RNaseH-like_sf"/>
</dbReference>